<dbReference type="InterPro" id="IPR056840">
    <property type="entry name" value="HEAT_IPO9_central"/>
</dbReference>
<keyword evidence="3" id="KW-0653">Protein transport</keyword>
<dbReference type="GO" id="GO:0005829">
    <property type="term" value="C:cytosol"/>
    <property type="evidence" value="ECO:0007669"/>
    <property type="project" value="TreeGrafter"/>
</dbReference>
<dbReference type="GO" id="GO:0031267">
    <property type="term" value="F:small GTPase binding"/>
    <property type="evidence" value="ECO:0007669"/>
    <property type="project" value="InterPro"/>
</dbReference>
<keyword evidence="2" id="KW-0813">Transport</keyword>
<dbReference type="SUPFAM" id="SSF48371">
    <property type="entry name" value="ARM repeat"/>
    <property type="match status" value="1"/>
</dbReference>
<feature type="non-terminal residue" evidence="6">
    <location>
        <position position="959"/>
    </location>
</feature>
<dbReference type="Proteomes" id="UP000750711">
    <property type="component" value="Unassembled WGS sequence"/>
</dbReference>
<comment type="caution">
    <text evidence="6">The sequence shown here is derived from an EMBL/GenBank/DDBJ whole genome shotgun (WGS) entry which is preliminary data.</text>
</comment>
<dbReference type="InterPro" id="IPR016024">
    <property type="entry name" value="ARM-type_fold"/>
</dbReference>
<dbReference type="EMBL" id="JAGHQM010000261">
    <property type="protein sequence ID" value="KAH0563053.1"/>
    <property type="molecule type" value="Genomic_DNA"/>
</dbReference>
<dbReference type="InterPro" id="IPR001494">
    <property type="entry name" value="Importin-beta_N"/>
</dbReference>
<sequence length="959" mass="105426">MEQQLVQLLAETQSSAEGPRKHAESQLQQLYHIEAFPISLVSIATHSEVPLNIRQSALLVLKTFVLSSWSPSFDEFQGQELVNPANKEQVRLALLELATSEEHDRKVKSAASYVVGKIASTDFPDQWPSLLPTLLQLIPTGSDAQIHGALKVLGDMVEDGLSEEQFFKAARNLVGVVYNVAMNESRKSTLRALAISVFRATIDTLDIVQEDHKEAVKAFADETLSAWSPFFVDMMRKPLPQPPSEDDETADGGPEEQWRGLIALKLQVVKTLMKIRSVFPTLLSPQSPTLFTATWQELSALQAPYQTMYINDERQGRLEDADGLPYTLDFLVLEELDFMQSCLRAPPVRKELEGQLQHAQADSEGQQTDTWVTEVMKLAVAYAQITTEEEGLWDIDVNIFLSEETSVTANYTPRTACGDLVIKLAEWLNKLTTEGLLAYTKTVFTTAESWKPKESALYILNQVLNDFMDVSRNISPEIAKGYSEYVEYAMHQDNAFLRARGYLVAGVLTRTSGTTLHELANGFLQKTLNAVTNDPSDVVKASCVKVLQDYLQALPRSMTSSLQGPIISAISAFLASQDLAELVDSDDVLMTLVETLRDAMLIDARICIGPGSDALNLLFSVASHSASNFQITALVNETFEEVAGSIGTLGGDAYIQLCEKVLPSLAGAFDVGDMTQENALRNLAAELLSILSERGTEPLPNGFIAAVMPRLNRLLLSSTDAEFLRPGTEAVKYMLAHDHKQMFEWHDENGKSGLEVCLIIIDRLLGEKMEDHAAAEVGGLAAELVEKAGSEKLGPFLLQLLKAVAVRLASAKEAAFIQSLILVFARLSLVGAKDVVDFLAQVQVGNDNGLQVVMGKWLENSVNFAGYDEIRQNVIALSKLFSLEDQRLVNILVQGDLIVPDSDRIMTRSKARSNPDRYTIIPVPLKIIKVLIQELSFSSGESRLDATAAADLAEEGSDD</sequence>
<name>A0A9P8LEW0_9PEZI</name>
<evidence type="ECO:0000256" key="1">
    <source>
        <dbReference type="ARBA" id="ARBA00004123"/>
    </source>
</evidence>
<organism evidence="6 7">
    <name type="scientific">Trichoglossum hirsutum</name>
    <dbReference type="NCBI Taxonomy" id="265104"/>
    <lineage>
        <taxon>Eukaryota</taxon>
        <taxon>Fungi</taxon>
        <taxon>Dikarya</taxon>
        <taxon>Ascomycota</taxon>
        <taxon>Pezizomycotina</taxon>
        <taxon>Geoglossomycetes</taxon>
        <taxon>Geoglossales</taxon>
        <taxon>Geoglossaceae</taxon>
        <taxon>Trichoglossum</taxon>
    </lineage>
</organism>
<dbReference type="PANTHER" id="PTHR10997">
    <property type="entry name" value="IMPORTIN-7, 8, 11"/>
    <property type="match status" value="1"/>
</dbReference>
<feature type="domain" description="Importin N-terminal" evidence="5">
    <location>
        <begin position="23"/>
        <end position="100"/>
    </location>
</feature>
<dbReference type="Pfam" id="PF03810">
    <property type="entry name" value="IBN_N"/>
    <property type="match status" value="1"/>
</dbReference>
<gene>
    <name evidence="6" type="ORF">GP486_002386</name>
</gene>
<proteinExistence type="predicted"/>
<dbReference type="Pfam" id="PF25018">
    <property type="entry name" value="HEAT_IPO9_c"/>
    <property type="match status" value="1"/>
</dbReference>
<evidence type="ECO:0000256" key="3">
    <source>
        <dbReference type="ARBA" id="ARBA00022927"/>
    </source>
</evidence>
<keyword evidence="7" id="KW-1185">Reference proteome</keyword>
<dbReference type="InterPro" id="IPR011989">
    <property type="entry name" value="ARM-like"/>
</dbReference>
<comment type="subcellular location">
    <subcellularLocation>
        <location evidence="1">Nucleus</location>
    </subcellularLocation>
</comment>
<dbReference type="Gene3D" id="1.25.10.10">
    <property type="entry name" value="Leucine-rich Repeat Variant"/>
    <property type="match status" value="1"/>
</dbReference>
<dbReference type="GO" id="GO:0005635">
    <property type="term" value="C:nuclear envelope"/>
    <property type="evidence" value="ECO:0007669"/>
    <property type="project" value="TreeGrafter"/>
</dbReference>
<dbReference type="GO" id="GO:0006606">
    <property type="term" value="P:protein import into nucleus"/>
    <property type="evidence" value="ECO:0007669"/>
    <property type="project" value="TreeGrafter"/>
</dbReference>
<evidence type="ECO:0000256" key="4">
    <source>
        <dbReference type="ARBA" id="ARBA00023242"/>
    </source>
</evidence>
<keyword evidence="4" id="KW-0539">Nucleus</keyword>
<dbReference type="SMART" id="SM00913">
    <property type="entry name" value="IBN_N"/>
    <property type="match status" value="1"/>
</dbReference>
<dbReference type="PROSITE" id="PS50166">
    <property type="entry name" value="IMPORTIN_B_NT"/>
    <property type="match status" value="1"/>
</dbReference>
<evidence type="ECO:0000259" key="5">
    <source>
        <dbReference type="PROSITE" id="PS50166"/>
    </source>
</evidence>
<evidence type="ECO:0000256" key="2">
    <source>
        <dbReference type="ARBA" id="ARBA00022448"/>
    </source>
</evidence>
<dbReference type="AlphaFoldDB" id="A0A9P8LEW0"/>
<evidence type="ECO:0000313" key="7">
    <source>
        <dbReference type="Proteomes" id="UP000750711"/>
    </source>
</evidence>
<reference evidence="6" key="1">
    <citation type="submission" date="2021-03" db="EMBL/GenBank/DDBJ databases">
        <title>Comparative genomics and phylogenomic investigation of the class Geoglossomycetes provide insights into ecological specialization and systematics.</title>
        <authorList>
            <person name="Melie T."/>
            <person name="Pirro S."/>
            <person name="Miller A.N."/>
            <person name="Quandt A."/>
        </authorList>
    </citation>
    <scope>NUCLEOTIDE SEQUENCE</scope>
    <source>
        <strain evidence="6">CAQ_001_2017</strain>
    </source>
</reference>
<dbReference type="PANTHER" id="PTHR10997:SF9">
    <property type="entry name" value="IMPORTIN-9"/>
    <property type="match status" value="1"/>
</dbReference>
<protein>
    <recommendedName>
        <fullName evidence="5">Importin N-terminal domain-containing protein</fullName>
    </recommendedName>
</protein>
<evidence type="ECO:0000313" key="6">
    <source>
        <dbReference type="EMBL" id="KAH0563053.1"/>
    </source>
</evidence>
<accession>A0A9P8LEW0</accession>
<dbReference type="FunFam" id="1.25.10.10:FF:000373">
    <property type="entry name" value="Importin beta-5 subunit, putative"/>
    <property type="match status" value="1"/>
</dbReference>